<name>A0A927K526_9ACTN</name>
<dbReference type="EMBL" id="JACYXZ010000002">
    <property type="protein sequence ID" value="MBD8869270.1"/>
    <property type="molecule type" value="Genomic_DNA"/>
</dbReference>
<dbReference type="PANTHER" id="PTHR36454">
    <property type="entry name" value="LMO2823 PROTEIN"/>
    <property type="match status" value="1"/>
</dbReference>
<proteinExistence type="predicted"/>
<dbReference type="RefSeq" id="WP_192141843.1">
    <property type="nucleotide sequence ID" value="NZ_JACYXZ010000002.1"/>
</dbReference>
<keyword evidence="2" id="KW-1185">Reference proteome</keyword>
<dbReference type="AlphaFoldDB" id="A0A927K526"/>
<dbReference type="PANTHER" id="PTHR36454:SF1">
    <property type="entry name" value="DUF1015 DOMAIN-CONTAINING PROTEIN"/>
    <property type="match status" value="1"/>
</dbReference>
<protein>
    <submittedName>
        <fullName evidence="1">DUF1015 family protein</fullName>
    </submittedName>
</protein>
<organism evidence="1 2">
    <name type="scientific">Nocardioides donggukensis</name>
    <dbReference type="NCBI Taxonomy" id="2774019"/>
    <lineage>
        <taxon>Bacteria</taxon>
        <taxon>Bacillati</taxon>
        <taxon>Actinomycetota</taxon>
        <taxon>Actinomycetes</taxon>
        <taxon>Propionibacteriales</taxon>
        <taxon>Nocardioidaceae</taxon>
        <taxon>Nocardioides</taxon>
    </lineage>
</organism>
<accession>A0A927K526</accession>
<dbReference type="Proteomes" id="UP000616839">
    <property type="component" value="Unassembled WGS sequence"/>
</dbReference>
<reference evidence="1" key="1">
    <citation type="submission" date="2020-09" db="EMBL/GenBank/DDBJ databases">
        <title>Nocardioides sp. strain MJB4 16S ribosomal RNA gene Genome sequencing and assembly.</title>
        <authorList>
            <person name="Kim I."/>
        </authorList>
    </citation>
    <scope>NUCLEOTIDE SEQUENCE</scope>
    <source>
        <strain evidence="1">MJB4</strain>
    </source>
</reference>
<comment type="caution">
    <text evidence="1">The sequence shown here is derived from an EMBL/GenBank/DDBJ whole genome shotgun (WGS) entry which is preliminary data.</text>
</comment>
<evidence type="ECO:0000313" key="1">
    <source>
        <dbReference type="EMBL" id="MBD8869270.1"/>
    </source>
</evidence>
<gene>
    <name evidence="1" type="ORF">IE331_06505</name>
</gene>
<dbReference type="Pfam" id="PF06245">
    <property type="entry name" value="DUF1015"/>
    <property type="match status" value="1"/>
</dbReference>
<sequence>MDTTSSREPQFALLPFRALRLSDSYVGAPVAHRVLTRPYRSVPSRTREWRRRRHLRLDPAPAIYLHEYTSAGVSVRGIVGTLALEDARGVVFPHEGVREAQVGQLAERMEQMRLNPAPILLMARAAGSVRHLVAQATAGAPDHVYTDRSGQVQRIWRVSEPDTIRALQDALAGTRAVIADGHHRYAAARRLDQARPGTDWARTLVMLVDQADTPLQLSAIHRSIPRLDLADVARAAAERGDAFTACPTRQAALDHLEDSLVLHDGSGWATLRPAPPDDRMLVHRLHDELLPAWGVDPEVIGFHHTAGEALDRAGPGLAVLLPAPSFDQVDRSARSGRLLPHKATSFQPKPHVGVLMRAVPDE</sequence>
<dbReference type="InterPro" id="IPR008323">
    <property type="entry name" value="UCP033563"/>
</dbReference>
<evidence type="ECO:0000313" key="2">
    <source>
        <dbReference type="Proteomes" id="UP000616839"/>
    </source>
</evidence>